<protein>
    <submittedName>
        <fullName evidence="1">Uncharacterized protein</fullName>
    </submittedName>
</protein>
<dbReference type="RefSeq" id="WP_093712039.1">
    <property type="nucleotide sequence ID" value="NZ_FONG01000002.1"/>
</dbReference>
<accession>A0A1I1Z9S0</accession>
<keyword evidence="2" id="KW-1185">Reference proteome</keyword>
<reference evidence="2" key="1">
    <citation type="submission" date="2016-10" db="EMBL/GenBank/DDBJ databases">
        <authorList>
            <person name="Varghese N."/>
            <person name="Submissions S."/>
        </authorList>
    </citation>
    <scope>NUCLEOTIDE SEQUENCE [LARGE SCALE GENOMIC DNA]</scope>
    <source>
        <strain evidence="2">CGMCC 4.3510</strain>
    </source>
</reference>
<organism evidence="1 2">
    <name type="scientific">Actinacidiphila alni</name>
    <dbReference type="NCBI Taxonomy" id="380248"/>
    <lineage>
        <taxon>Bacteria</taxon>
        <taxon>Bacillati</taxon>
        <taxon>Actinomycetota</taxon>
        <taxon>Actinomycetes</taxon>
        <taxon>Kitasatosporales</taxon>
        <taxon>Streptomycetaceae</taxon>
        <taxon>Actinacidiphila</taxon>
    </lineage>
</organism>
<dbReference type="STRING" id="380248.SAMN05216251_102371"/>
<evidence type="ECO:0000313" key="1">
    <source>
        <dbReference type="EMBL" id="SFE28439.1"/>
    </source>
</evidence>
<sequence length="102" mass="11336">MEDLVGGWIWSENTRRFLGLVAHYVGYDFDPTDWQTIHTGLTDTDDEQPDGWYSYPLAGPLHQVDVHLANCVGGRETAVRVTGVSDAELRLRAETLIAAFAS</sequence>
<dbReference type="Proteomes" id="UP000199323">
    <property type="component" value="Unassembled WGS sequence"/>
</dbReference>
<dbReference type="EMBL" id="FONG01000002">
    <property type="protein sequence ID" value="SFE28439.1"/>
    <property type="molecule type" value="Genomic_DNA"/>
</dbReference>
<dbReference type="OrthoDB" id="3689200at2"/>
<evidence type="ECO:0000313" key="2">
    <source>
        <dbReference type="Proteomes" id="UP000199323"/>
    </source>
</evidence>
<proteinExistence type="predicted"/>
<gene>
    <name evidence="1" type="ORF">SAMN05216251_102371</name>
</gene>
<dbReference type="AlphaFoldDB" id="A0A1I1Z9S0"/>
<name>A0A1I1Z9S0_9ACTN</name>